<dbReference type="PANTHER" id="PTHR13582:SF0">
    <property type="entry name" value="M-PHASE PHOSPHOPROTEIN 6"/>
    <property type="match status" value="1"/>
</dbReference>
<dbReference type="Proteomes" id="UP001186944">
    <property type="component" value="Unassembled WGS sequence"/>
</dbReference>
<organism evidence="2 3">
    <name type="scientific">Pinctada imbricata</name>
    <name type="common">Atlantic pearl-oyster</name>
    <name type="synonym">Pinctada martensii</name>
    <dbReference type="NCBI Taxonomy" id="66713"/>
    <lineage>
        <taxon>Eukaryota</taxon>
        <taxon>Metazoa</taxon>
        <taxon>Spiralia</taxon>
        <taxon>Lophotrochozoa</taxon>
        <taxon>Mollusca</taxon>
        <taxon>Bivalvia</taxon>
        <taxon>Autobranchia</taxon>
        <taxon>Pteriomorphia</taxon>
        <taxon>Pterioida</taxon>
        <taxon>Pterioidea</taxon>
        <taxon>Pteriidae</taxon>
        <taxon>Pinctada</taxon>
    </lineage>
</organism>
<keyword evidence="3" id="KW-1185">Reference proteome</keyword>
<dbReference type="GO" id="GO:0000460">
    <property type="term" value="P:maturation of 5.8S rRNA"/>
    <property type="evidence" value="ECO:0007669"/>
    <property type="project" value="TreeGrafter"/>
</dbReference>
<dbReference type="InterPro" id="IPR019324">
    <property type="entry name" value="MPP6"/>
</dbReference>
<dbReference type="AlphaFoldDB" id="A0AA89BUC1"/>
<name>A0AA89BUC1_PINIB</name>
<evidence type="ECO:0008006" key="4">
    <source>
        <dbReference type="Google" id="ProtNLM"/>
    </source>
</evidence>
<reference evidence="2" key="1">
    <citation type="submission" date="2019-08" db="EMBL/GenBank/DDBJ databases">
        <title>The improved chromosome-level genome for the pearl oyster Pinctada fucata martensii using PacBio sequencing and Hi-C.</title>
        <authorList>
            <person name="Zheng Z."/>
        </authorList>
    </citation>
    <scope>NUCLEOTIDE SEQUENCE</scope>
    <source>
        <strain evidence="2">ZZ-2019</strain>
        <tissue evidence="2">Adductor muscle</tissue>
    </source>
</reference>
<dbReference type="Pfam" id="PF10175">
    <property type="entry name" value="MPP6"/>
    <property type="match status" value="1"/>
</dbReference>
<protein>
    <recommendedName>
        <fullName evidence="4">M-phase phosphoprotein 6</fullName>
    </recommendedName>
</protein>
<sequence>MQRSALRVEKEKSEEERQRDIDDEHWVLDLPETKQKESKYVFDPSYTSVEQLCYGRMSFNGFNVEVEKLMKLHNASAELEAAEEREREISVPDKEMANRYKSLIGTIGKKFAKKRQRSEIKDMDDGKVTIDLTQDNVPMKKKKNKEKPKFLKPAD</sequence>
<feature type="region of interest" description="Disordered" evidence="1">
    <location>
        <begin position="1"/>
        <end position="20"/>
    </location>
</feature>
<evidence type="ECO:0000313" key="2">
    <source>
        <dbReference type="EMBL" id="KAK3096240.1"/>
    </source>
</evidence>
<dbReference type="EMBL" id="VSWD01000008">
    <property type="protein sequence ID" value="KAK3096240.1"/>
    <property type="molecule type" value="Genomic_DNA"/>
</dbReference>
<evidence type="ECO:0000256" key="1">
    <source>
        <dbReference type="SAM" id="MobiDB-lite"/>
    </source>
</evidence>
<dbReference type="PANTHER" id="PTHR13582">
    <property type="entry name" value="M-PHASE PHOSPHOPROTEIN 6"/>
    <property type="match status" value="1"/>
</dbReference>
<gene>
    <name evidence="2" type="ORF">FSP39_024860</name>
</gene>
<accession>A0AA89BUC1</accession>
<proteinExistence type="predicted"/>
<evidence type="ECO:0000313" key="3">
    <source>
        <dbReference type="Proteomes" id="UP001186944"/>
    </source>
</evidence>
<feature type="region of interest" description="Disordered" evidence="1">
    <location>
        <begin position="131"/>
        <end position="155"/>
    </location>
</feature>
<comment type="caution">
    <text evidence="2">The sequence shown here is derived from an EMBL/GenBank/DDBJ whole genome shotgun (WGS) entry which is preliminary data.</text>
</comment>